<evidence type="ECO:0000313" key="2">
    <source>
        <dbReference type="Proteomes" id="UP000094025"/>
    </source>
</evidence>
<comment type="caution">
    <text evidence="1">The sequence shown here is derived from an EMBL/GenBank/DDBJ whole genome shotgun (WGS) entry which is preliminary data.</text>
</comment>
<organism evidence="1 2">
    <name type="scientific">Sinorhizobium glycinis</name>
    <dbReference type="NCBI Taxonomy" id="1472378"/>
    <lineage>
        <taxon>Bacteria</taxon>
        <taxon>Pseudomonadati</taxon>
        <taxon>Pseudomonadota</taxon>
        <taxon>Alphaproteobacteria</taxon>
        <taxon>Hyphomicrobiales</taxon>
        <taxon>Rhizobiaceae</taxon>
        <taxon>Sinorhizobium/Ensifer group</taxon>
        <taxon>Sinorhizobium</taxon>
    </lineage>
</organism>
<reference evidence="1 2" key="1">
    <citation type="journal article" date="2016" name="Int. J. Syst. Evol. Microbiol.">
        <title>Ensifer glycinis sp. nov., an novel rhizobial species associated with Glycine spp.</title>
        <authorList>
            <person name="Yan H."/>
            <person name="Yan J."/>
            <person name="Sui X.H."/>
            <person name="Wang E.T."/>
            <person name="Chen W.X."/>
            <person name="Zhang X.X."/>
            <person name="Chen W.F."/>
        </authorList>
    </citation>
    <scope>NUCLEOTIDE SEQUENCE [LARGE SCALE GENOMIC DNA]</scope>
    <source>
        <strain evidence="1 2">CCBAU 23380</strain>
    </source>
</reference>
<dbReference type="STRING" id="1472378.AU381_24035"/>
<gene>
    <name evidence="1" type="ORF">AU381_24035</name>
</gene>
<dbReference type="PIRSF" id="PIRSF031878">
    <property type="entry name" value="UCP031878"/>
    <property type="match status" value="1"/>
</dbReference>
<keyword evidence="2" id="KW-1185">Reference proteome</keyword>
<sequence>MGVIAHMRSRTTMELFQYWNAVRGDRDLPRRDEIDPAHIRSLLPDLFILQRQTNGGIGFRLAGTRVCALFGRELRDRQFADLWLASDADGIARTADQVMTQLTPVLLYASGAAESGEELDVELLLAPLASPDGTNDRLLGALSALSHPAWLHMTPLMRLVATGLSLPDASRNSPLDRSYEISTGAKVGVAGGRGRDNRRVPHLRILEGGKSG</sequence>
<dbReference type="Proteomes" id="UP000094025">
    <property type="component" value="Unassembled WGS sequence"/>
</dbReference>
<evidence type="ECO:0008006" key="3">
    <source>
        <dbReference type="Google" id="ProtNLM"/>
    </source>
</evidence>
<evidence type="ECO:0000313" key="1">
    <source>
        <dbReference type="EMBL" id="OAP34414.1"/>
    </source>
</evidence>
<dbReference type="InterPro" id="IPR009922">
    <property type="entry name" value="DUF1457"/>
</dbReference>
<accession>A0A178XGQ8</accession>
<protein>
    <recommendedName>
        <fullName evidence="3">PAS domain-containing protein</fullName>
    </recommendedName>
</protein>
<dbReference type="EMBL" id="LPUX01000068">
    <property type="protein sequence ID" value="OAP34414.1"/>
    <property type="molecule type" value="Genomic_DNA"/>
</dbReference>
<dbReference type="Pfam" id="PF07310">
    <property type="entry name" value="PAS_5"/>
    <property type="match status" value="1"/>
</dbReference>
<dbReference type="AlphaFoldDB" id="A0A178XGQ8"/>
<name>A0A178XGQ8_9HYPH</name>
<proteinExistence type="predicted"/>